<keyword evidence="6" id="KW-1185">Reference proteome</keyword>
<dbReference type="CDD" id="cd07377">
    <property type="entry name" value="WHTH_GntR"/>
    <property type="match status" value="1"/>
</dbReference>
<dbReference type="OrthoDB" id="7173258at2"/>
<dbReference type="Pfam" id="PF00392">
    <property type="entry name" value="GntR"/>
    <property type="match status" value="1"/>
</dbReference>
<dbReference type="Gene3D" id="1.10.10.10">
    <property type="entry name" value="Winged helix-like DNA-binding domain superfamily/Winged helix DNA-binding domain"/>
    <property type="match status" value="1"/>
</dbReference>
<dbReference type="STRING" id="555512.SAMN04487993_102173"/>
<proteinExistence type="predicted"/>
<name>A0A1G8RUI8_9RHOB</name>
<dbReference type="Proteomes" id="UP000199093">
    <property type="component" value="Unassembled WGS sequence"/>
</dbReference>
<evidence type="ECO:0000256" key="3">
    <source>
        <dbReference type="ARBA" id="ARBA00023163"/>
    </source>
</evidence>
<dbReference type="PANTHER" id="PTHR38445">
    <property type="entry name" value="HTH-TYPE TRANSCRIPTIONAL REPRESSOR YTRA"/>
    <property type="match status" value="1"/>
</dbReference>
<dbReference type="GO" id="GO:0003677">
    <property type="term" value="F:DNA binding"/>
    <property type="evidence" value="ECO:0007669"/>
    <property type="project" value="UniProtKB-KW"/>
</dbReference>
<dbReference type="SUPFAM" id="SSF46785">
    <property type="entry name" value="Winged helix' DNA-binding domain"/>
    <property type="match status" value="1"/>
</dbReference>
<dbReference type="InterPro" id="IPR036390">
    <property type="entry name" value="WH_DNA-bd_sf"/>
</dbReference>
<dbReference type="EMBL" id="FNEJ01000021">
    <property type="protein sequence ID" value="SDJ20000.1"/>
    <property type="molecule type" value="Genomic_DNA"/>
</dbReference>
<feature type="domain" description="HTH gntR-type" evidence="4">
    <location>
        <begin position="25"/>
        <end position="93"/>
    </location>
</feature>
<sequence>MSDKQAELDQALERITAAIDRDSTVAVPVQLRGALEFGIASGELPVGARLPSVRALARKLRLSPVTVSNVYAALQAAGHIEGRVGSGTFVSASAVVPAPDKLRALEAAIADLIELGRSCGLDTAELATRVAMARPCPPRPLRLLMVGNFHDATEAYAADIRRHLRGGDAITAVTLDEIDRAPPRDVDLVIAPRTLLPRARALFPGIEVTGLTLIPNEATRVALATIPPEAEVVAYSYFPSFVTIMKANITRFAPHVSKVAIVVRGEDETQAKARIARASVLIYATGAEYLRDGLRPGQTAFEYRHTPDAQAIRAELLPLIESCRSRGGDTLSRTETKEATL</sequence>
<organism evidence="5 6">
    <name type="scientific">Salipiger marinus</name>
    <dbReference type="NCBI Taxonomy" id="555512"/>
    <lineage>
        <taxon>Bacteria</taxon>
        <taxon>Pseudomonadati</taxon>
        <taxon>Pseudomonadota</taxon>
        <taxon>Alphaproteobacteria</taxon>
        <taxon>Rhodobacterales</taxon>
        <taxon>Roseobacteraceae</taxon>
        <taxon>Salipiger</taxon>
    </lineage>
</organism>
<reference evidence="5 6" key="1">
    <citation type="submission" date="2016-10" db="EMBL/GenBank/DDBJ databases">
        <authorList>
            <person name="de Groot N.N."/>
        </authorList>
    </citation>
    <scope>NUCLEOTIDE SEQUENCE [LARGE SCALE GENOMIC DNA]</scope>
    <source>
        <strain evidence="5 6">DSM 26424</strain>
    </source>
</reference>
<dbReference type="PROSITE" id="PS50949">
    <property type="entry name" value="HTH_GNTR"/>
    <property type="match status" value="1"/>
</dbReference>
<dbReference type="InterPro" id="IPR000524">
    <property type="entry name" value="Tscrpt_reg_HTH_GntR"/>
</dbReference>
<evidence type="ECO:0000313" key="6">
    <source>
        <dbReference type="Proteomes" id="UP000199093"/>
    </source>
</evidence>
<dbReference type="SMART" id="SM00345">
    <property type="entry name" value="HTH_GNTR"/>
    <property type="match status" value="1"/>
</dbReference>
<dbReference type="GO" id="GO:0003700">
    <property type="term" value="F:DNA-binding transcription factor activity"/>
    <property type="evidence" value="ECO:0007669"/>
    <property type="project" value="InterPro"/>
</dbReference>
<accession>A0A1G8RUI8</accession>
<protein>
    <submittedName>
        <fullName evidence="5">GntR family transcriptional regulator</fullName>
    </submittedName>
</protein>
<evidence type="ECO:0000313" key="5">
    <source>
        <dbReference type="EMBL" id="SDJ20000.1"/>
    </source>
</evidence>
<dbReference type="InterPro" id="IPR036388">
    <property type="entry name" value="WH-like_DNA-bd_sf"/>
</dbReference>
<evidence type="ECO:0000256" key="1">
    <source>
        <dbReference type="ARBA" id="ARBA00023015"/>
    </source>
</evidence>
<dbReference type="PANTHER" id="PTHR38445:SF9">
    <property type="entry name" value="HTH-TYPE TRANSCRIPTIONAL REPRESSOR YTRA"/>
    <property type="match status" value="1"/>
</dbReference>
<keyword evidence="2" id="KW-0238">DNA-binding</keyword>
<keyword evidence="1" id="KW-0805">Transcription regulation</keyword>
<gene>
    <name evidence="5" type="ORF">SAMN04487993_102173</name>
</gene>
<dbReference type="RefSeq" id="WP_089850338.1">
    <property type="nucleotide sequence ID" value="NZ_FNEJ01000021.1"/>
</dbReference>
<evidence type="ECO:0000256" key="2">
    <source>
        <dbReference type="ARBA" id="ARBA00023125"/>
    </source>
</evidence>
<keyword evidence="3" id="KW-0804">Transcription</keyword>
<dbReference type="AlphaFoldDB" id="A0A1G8RUI8"/>
<evidence type="ECO:0000259" key="4">
    <source>
        <dbReference type="PROSITE" id="PS50949"/>
    </source>
</evidence>